<dbReference type="RefSeq" id="WP_119358027.1">
    <property type="nucleotide sequence ID" value="NZ_BJXM01000024.1"/>
</dbReference>
<dbReference type="InterPro" id="IPR052520">
    <property type="entry name" value="ATL_DNA_repair"/>
</dbReference>
<comment type="caution">
    <text evidence="3">The sequence shown here is derived from an EMBL/GenBank/DDBJ whole genome shotgun (WGS) entry which is preliminary data.</text>
</comment>
<evidence type="ECO:0000259" key="2">
    <source>
        <dbReference type="Pfam" id="PF01035"/>
    </source>
</evidence>
<organism evidence="3 4">
    <name type="scientific">Meiothermus granaticius NBRC 107808</name>
    <dbReference type="NCBI Taxonomy" id="1227551"/>
    <lineage>
        <taxon>Bacteria</taxon>
        <taxon>Thermotogati</taxon>
        <taxon>Deinococcota</taxon>
        <taxon>Deinococci</taxon>
        <taxon>Thermales</taxon>
        <taxon>Thermaceae</taxon>
        <taxon>Meiothermus</taxon>
    </lineage>
</organism>
<dbReference type="GO" id="GO:0006281">
    <property type="term" value="P:DNA repair"/>
    <property type="evidence" value="ECO:0007669"/>
    <property type="project" value="InterPro"/>
</dbReference>
<dbReference type="PANTHER" id="PTHR42942:SF1">
    <property type="entry name" value="ALKYLTRANSFERASE-LIKE PROTEIN 1"/>
    <property type="match status" value="1"/>
</dbReference>
<dbReference type="Proteomes" id="UP000266178">
    <property type="component" value="Unassembled WGS sequence"/>
</dbReference>
<dbReference type="CDD" id="cd06445">
    <property type="entry name" value="ATase"/>
    <property type="match status" value="1"/>
</dbReference>
<dbReference type="InterPro" id="IPR036217">
    <property type="entry name" value="MethylDNA_cys_MeTrfase_DNAb"/>
</dbReference>
<protein>
    <submittedName>
        <fullName evidence="3">DNA base-flipping protein</fullName>
    </submittedName>
</protein>
<evidence type="ECO:0000313" key="4">
    <source>
        <dbReference type="Proteomes" id="UP000266178"/>
    </source>
</evidence>
<keyword evidence="4" id="KW-1185">Reference proteome</keyword>
<reference evidence="3 4" key="1">
    <citation type="submission" date="2018-08" db="EMBL/GenBank/DDBJ databases">
        <title>Meiothermus granaticius genome AF-68 sequencing project.</title>
        <authorList>
            <person name="Da Costa M.S."/>
            <person name="Albuquerque L."/>
            <person name="Raposo P."/>
            <person name="Froufe H.J.C."/>
            <person name="Barroso C.S."/>
            <person name="Egas C."/>
        </authorList>
    </citation>
    <scope>NUCLEOTIDE SEQUENCE [LARGE SCALE GENOMIC DNA]</scope>
    <source>
        <strain evidence="3 4">AF-68</strain>
    </source>
</reference>
<proteinExistence type="predicted"/>
<dbReference type="Gene3D" id="1.10.10.10">
    <property type="entry name" value="Winged helix-like DNA-binding domain superfamily/Winged helix DNA-binding domain"/>
    <property type="match status" value="1"/>
</dbReference>
<dbReference type="InterPro" id="IPR014048">
    <property type="entry name" value="MethylDNA_cys_MeTrfase_DNA-bd"/>
</dbReference>
<feature type="domain" description="Methylated-DNA-[protein]-cysteine S-methyltransferase DNA binding" evidence="2">
    <location>
        <begin position="7"/>
        <end position="89"/>
    </location>
</feature>
<evidence type="ECO:0000256" key="1">
    <source>
        <dbReference type="ARBA" id="ARBA00022763"/>
    </source>
</evidence>
<gene>
    <name evidence="3" type="ORF">Mgrana_02576</name>
</gene>
<sequence length="115" mass="12769">MSEPTAEFRHRVLELVRQIPPGRVMTYGQVARYAGFPGRARQVGFVLHSLLPASGEIPWQRVINAQGGISTYRVGVGELQRALLVHEGVEFNPSGRCDLERFGWRPEVDEGALGL</sequence>
<keyword evidence="1" id="KW-0227">DNA damage</keyword>
<dbReference type="GO" id="GO:0003824">
    <property type="term" value="F:catalytic activity"/>
    <property type="evidence" value="ECO:0007669"/>
    <property type="project" value="InterPro"/>
</dbReference>
<dbReference type="SUPFAM" id="SSF46767">
    <property type="entry name" value="Methylated DNA-protein cysteine methyltransferase, C-terminal domain"/>
    <property type="match status" value="1"/>
</dbReference>
<dbReference type="OrthoDB" id="9789813at2"/>
<dbReference type="EMBL" id="QWLB01000040">
    <property type="protein sequence ID" value="RIH91511.1"/>
    <property type="molecule type" value="Genomic_DNA"/>
</dbReference>
<dbReference type="InterPro" id="IPR036388">
    <property type="entry name" value="WH-like_DNA-bd_sf"/>
</dbReference>
<dbReference type="PANTHER" id="PTHR42942">
    <property type="entry name" value="6-O-METHYLGUANINE DNA METHYLTRANSFERASE"/>
    <property type="match status" value="1"/>
</dbReference>
<name>A0A399FA49_9DEIN</name>
<dbReference type="AlphaFoldDB" id="A0A399FA49"/>
<dbReference type="Pfam" id="PF01035">
    <property type="entry name" value="DNA_binding_1"/>
    <property type="match status" value="1"/>
</dbReference>
<accession>A0A399FA49</accession>
<evidence type="ECO:0000313" key="3">
    <source>
        <dbReference type="EMBL" id="RIH91511.1"/>
    </source>
</evidence>